<dbReference type="InterPro" id="IPR052032">
    <property type="entry name" value="ATP-dep_AA_Ligase"/>
</dbReference>
<proteinExistence type="predicted"/>
<evidence type="ECO:0000313" key="7">
    <source>
        <dbReference type="Proteomes" id="UP001500893"/>
    </source>
</evidence>
<keyword evidence="2 4" id="KW-0547">Nucleotide-binding</keyword>
<feature type="domain" description="ATP-grasp" evidence="5">
    <location>
        <begin position="117"/>
        <end position="317"/>
    </location>
</feature>
<dbReference type="PANTHER" id="PTHR43585">
    <property type="entry name" value="FUMIPYRROLE BIOSYNTHESIS PROTEIN C"/>
    <property type="match status" value="1"/>
</dbReference>
<reference evidence="6 7" key="1">
    <citation type="journal article" date="2019" name="Int. J. Syst. Evol. Microbiol.">
        <title>The Global Catalogue of Microorganisms (GCM) 10K type strain sequencing project: providing services to taxonomists for standard genome sequencing and annotation.</title>
        <authorList>
            <consortium name="The Broad Institute Genomics Platform"/>
            <consortium name="The Broad Institute Genome Sequencing Center for Infectious Disease"/>
            <person name="Wu L."/>
            <person name="Ma J."/>
        </authorList>
    </citation>
    <scope>NUCLEOTIDE SEQUENCE [LARGE SCALE GENOMIC DNA]</scope>
    <source>
        <strain evidence="6 7">JCM 11574</strain>
    </source>
</reference>
<dbReference type="InterPro" id="IPR011761">
    <property type="entry name" value="ATP-grasp"/>
</dbReference>
<dbReference type="Proteomes" id="UP001500893">
    <property type="component" value="Unassembled WGS sequence"/>
</dbReference>
<dbReference type="InterPro" id="IPR013815">
    <property type="entry name" value="ATP_grasp_subdomain_1"/>
</dbReference>
<evidence type="ECO:0000256" key="3">
    <source>
        <dbReference type="ARBA" id="ARBA00022840"/>
    </source>
</evidence>
<name>A0ABN3VAB9_9ACTN</name>
<protein>
    <recommendedName>
        <fullName evidence="5">ATP-grasp domain-containing protein</fullName>
    </recommendedName>
</protein>
<gene>
    <name evidence="6" type="ORF">GCM10010521_75450</name>
</gene>
<dbReference type="Gene3D" id="3.30.470.20">
    <property type="entry name" value="ATP-grasp fold, B domain"/>
    <property type="match status" value="1"/>
</dbReference>
<comment type="caution">
    <text evidence="6">The sequence shown here is derived from an EMBL/GenBank/DDBJ whole genome shotgun (WGS) entry which is preliminary data.</text>
</comment>
<keyword evidence="3 4" id="KW-0067">ATP-binding</keyword>
<dbReference type="Gene3D" id="3.40.50.20">
    <property type="match status" value="1"/>
</dbReference>
<organism evidence="6 7">
    <name type="scientific">Streptomyces rameus</name>
    <dbReference type="NCBI Taxonomy" id="68261"/>
    <lineage>
        <taxon>Bacteria</taxon>
        <taxon>Bacillati</taxon>
        <taxon>Actinomycetota</taxon>
        <taxon>Actinomycetes</taxon>
        <taxon>Kitasatosporales</taxon>
        <taxon>Streptomycetaceae</taxon>
        <taxon>Streptomyces</taxon>
    </lineage>
</organism>
<dbReference type="InterPro" id="IPR011095">
    <property type="entry name" value="Dala_Dala_lig_C"/>
</dbReference>
<keyword evidence="1" id="KW-0436">Ligase</keyword>
<keyword evidence="7" id="KW-1185">Reference proteome</keyword>
<sequence>MSTRILVCRWDPYILAALREEGAEVALLFDTFEAAHFHVAEEVLKTLPYVFRINSFDDMDELGQVATQLQHDGWIPDRVVSLSEFSQFGAGYLAQLLGCPQPTLEMALRTRDKRAMKKAVRAAGVACTDFVSLRTSEVAEGVRRTTAELGFPVVAKPAAGLGTLGTSWVRSEEELTVLLTGLGNDGVEHFMLAEQPVAGDEFHVDAIWVDGECKALGIMRYLRPRLAIETAGVGNGSVLLPREEWAELYIDVEEINRRVYGALGIRDGITHLEFFKEPGERRIVFSEIASRFAGGGITQTYRALGDDLRIAWIKSVVDPGRPAPYADGEPSRYVGWINLAPREAGTIVAEPSQSDIDAFDYVVETVRQHGVGDEYGDPHPSAWCLFLIYGADSLEQFEERGRELEKALNDGFRTERVETA</sequence>
<dbReference type="PROSITE" id="PS50975">
    <property type="entry name" value="ATP_GRASP"/>
    <property type="match status" value="1"/>
</dbReference>
<dbReference type="EMBL" id="BAAAVM010000180">
    <property type="protein sequence ID" value="GAA2786457.1"/>
    <property type="molecule type" value="Genomic_DNA"/>
</dbReference>
<dbReference type="Pfam" id="PF07478">
    <property type="entry name" value="Dala_Dala_lig_C"/>
    <property type="match status" value="1"/>
</dbReference>
<dbReference type="PANTHER" id="PTHR43585:SF2">
    <property type="entry name" value="ATP-GRASP ENZYME FSQD"/>
    <property type="match status" value="1"/>
</dbReference>
<dbReference type="RefSeq" id="WP_345060909.1">
    <property type="nucleotide sequence ID" value="NZ_BAAAVM010000180.1"/>
</dbReference>
<evidence type="ECO:0000256" key="2">
    <source>
        <dbReference type="ARBA" id="ARBA00022741"/>
    </source>
</evidence>
<evidence type="ECO:0000256" key="1">
    <source>
        <dbReference type="ARBA" id="ARBA00022598"/>
    </source>
</evidence>
<accession>A0ABN3VAB9</accession>
<dbReference type="SUPFAM" id="SSF56059">
    <property type="entry name" value="Glutathione synthetase ATP-binding domain-like"/>
    <property type="match status" value="1"/>
</dbReference>
<evidence type="ECO:0000313" key="6">
    <source>
        <dbReference type="EMBL" id="GAA2786457.1"/>
    </source>
</evidence>
<evidence type="ECO:0000256" key="4">
    <source>
        <dbReference type="PROSITE-ProRule" id="PRU00409"/>
    </source>
</evidence>
<evidence type="ECO:0000259" key="5">
    <source>
        <dbReference type="PROSITE" id="PS50975"/>
    </source>
</evidence>
<dbReference type="Gene3D" id="3.30.1490.20">
    <property type="entry name" value="ATP-grasp fold, A domain"/>
    <property type="match status" value="1"/>
</dbReference>